<dbReference type="OrthoDB" id="272672at2759"/>
<dbReference type="SMART" id="SM00833">
    <property type="entry name" value="CobW_C"/>
    <property type="match status" value="1"/>
</dbReference>
<dbReference type="STRING" id="157072.A0A024TTM2"/>
<dbReference type="InterPro" id="IPR036627">
    <property type="entry name" value="CobW-likC_sf"/>
</dbReference>
<dbReference type="SUPFAM" id="SSF52540">
    <property type="entry name" value="P-loop containing nucleoside triphosphate hydrolases"/>
    <property type="match status" value="1"/>
</dbReference>
<dbReference type="GO" id="GO:0000166">
    <property type="term" value="F:nucleotide binding"/>
    <property type="evidence" value="ECO:0007669"/>
    <property type="project" value="UniProtKB-KW"/>
</dbReference>
<dbReference type="VEuPathDB" id="FungiDB:H310_09420"/>
<comment type="similarity">
    <text evidence="4">Belongs to the SIMIBI class G3E GTPase family. ZNG1 subfamily.</text>
</comment>
<evidence type="ECO:0000256" key="3">
    <source>
        <dbReference type="ARBA" id="ARBA00023186"/>
    </source>
</evidence>
<dbReference type="Gene3D" id="3.30.1220.10">
    <property type="entry name" value="CobW-like, C-terminal domain"/>
    <property type="match status" value="1"/>
</dbReference>
<dbReference type="CDD" id="cd03112">
    <property type="entry name" value="CobW-like"/>
    <property type="match status" value="1"/>
</dbReference>
<feature type="domain" description="CobW C-terminal" evidence="7">
    <location>
        <begin position="306"/>
        <end position="446"/>
    </location>
</feature>
<dbReference type="InterPro" id="IPR003495">
    <property type="entry name" value="CobW/HypB/UreG_nucleotide-bd"/>
</dbReference>
<dbReference type="PANTHER" id="PTHR43603">
    <property type="entry name" value="COBW DOMAIN-CONTAINING PROTEIN DDB_G0274527"/>
    <property type="match status" value="1"/>
</dbReference>
<keyword evidence="2" id="KW-0378">Hydrolase</keyword>
<dbReference type="Pfam" id="PF07683">
    <property type="entry name" value="CobW_C"/>
    <property type="match status" value="1"/>
</dbReference>
<dbReference type="InterPro" id="IPR011629">
    <property type="entry name" value="CobW-like_C"/>
</dbReference>
<evidence type="ECO:0000256" key="4">
    <source>
        <dbReference type="ARBA" id="ARBA00034320"/>
    </source>
</evidence>
<dbReference type="Pfam" id="PF02492">
    <property type="entry name" value="cobW"/>
    <property type="match status" value="1"/>
</dbReference>
<evidence type="ECO:0000256" key="5">
    <source>
        <dbReference type="ARBA" id="ARBA00049117"/>
    </source>
</evidence>
<evidence type="ECO:0000256" key="6">
    <source>
        <dbReference type="SAM" id="MobiDB-lite"/>
    </source>
</evidence>
<feature type="region of interest" description="Disordered" evidence="6">
    <location>
        <begin position="1"/>
        <end position="33"/>
    </location>
</feature>
<keyword evidence="1" id="KW-0547">Nucleotide-binding</keyword>
<organism evidence="8">
    <name type="scientific">Aphanomyces invadans</name>
    <dbReference type="NCBI Taxonomy" id="157072"/>
    <lineage>
        <taxon>Eukaryota</taxon>
        <taxon>Sar</taxon>
        <taxon>Stramenopiles</taxon>
        <taxon>Oomycota</taxon>
        <taxon>Saprolegniomycetes</taxon>
        <taxon>Saprolegniales</taxon>
        <taxon>Verrucalvaceae</taxon>
        <taxon>Aphanomyces</taxon>
    </lineage>
</organism>
<dbReference type="PANTHER" id="PTHR43603:SF1">
    <property type="entry name" value="ZINC-REGULATED GTPASE METALLOPROTEIN ACTIVATOR 1"/>
    <property type="match status" value="1"/>
</dbReference>
<dbReference type="eggNOG" id="KOG2743">
    <property type="taxonomic scope" value="Eukaryota"/>
</dbReference>
<dbReference type="AlphaFoldDB" id="A0A024TTM2"/>
<reference evidence="8" key="1">
    <citation type="submission" date="2013-12" db="EMBL/GenBank/DDBJ databases">
        <title>The Genome Sequence of Aphanomyces invadans NJM9701.</title>
        <authorList>
            <consortium name="The Broad Institute Genomics Platform"/>
            <person name="Russ C."/>
            <person name="Tyler B."/>
            <person name="van West P."/>
            <person name="Dieguez-Uribeondo J."/>
            <person name="Young S.K."/>
            <person name="Zeng Q."/>
            <person name="Gargeya S."/>
            <person name="Fitzgerald M."/>
            <person name="Abouelleil A."/>
            <person name="Alvarado L."/>
            <person name="Chapman S.B."/>
            <person name="Gainer-Dewar J."/>
            <person name="Goldberg J."/>
            <person name="Griggs A."/>
            <person name="Gujja S."/>
            <person name="Hansen M."/>
            <person name="Howarth C."/>
            <person name="Imamovic A."/>
            <person name="Ireland A."/>
            <person name="Larimer J."/>
            <person name="McCowan C."/>
            <person name="Murphy C."/>
            <person name="Pearson M."/>
            <person name="Poon T.W."/>
            <person name="Priest M."/>
            <person name="Roberts A."/>
            <person name="Saif S."/>
            <person name="Shea T."/>
            <person name="Sykes S."/>
            <person name="Wortman J."/>
            <person name="Nusbaum C."/>
            <person name="Birren B."/>
        </authorList>
    </citation>
    <scope>NUCLEOTIDE SEQUENCE [LARGE SCALE GENOMIC DNA]</scope>
    <source>
        <strain evidence="8">NJM9701</strain>
    </source>
</reference>
<dbReference type="InterPro" id="IPR027417">
    <property type="entry name" value="P-loop_NTPase"/>
</dbReference>
<name>A0A024TTM2_9STRA</name>
<dbReference type="GeneID" id="20086470"/>
<sequence>MAPLNTHKHTTSEHEQRHGARTHSKSKGAAVNKDKATVKRLPVTLLSGFLGAGKTTLLKHILQSNAHKLRIAVIVNDMAELNIDAKFIHNGAGLVQTKQEVVSMQNGCICCTLRGDLVREIAKLQRLHAFDYLVIESTGIAEPLQVAESFTFDPATAELAGEGTDMLWDLAVLDTCVTVLDAVEFPTMLQSTSRFDQAFPTEATDDQAEGAKPISQLLIDQVEFANVIIVNKMDLVQSATDRAAVLRLVRTLNPTAKVVETTHCVIDLEDVVHTKRFDLEQAKNSAGWMESLRQGTGMSEKDEYGIGSYVFRARRPFHPERLHKWAARRFRFKSNGHFDHMSDAPSAATEKLDEGEILRSKGFCWIAGRDDTMAEWNHHGRLLSIAPIQPWWCVVPEEDWDVTNDDEKEQIKSDFEEPFGDRKQEIVLIGTNLNDAKLSQSLTACLLTDDELYQHARGVAVSSHRFKCTKRPFVDPLPAWVETVDAAQIWTTVLRDQQTAQFEVARNVELNVNAMSLVVKTPHHVSGYPVEVDEESLPFSSVQVWYENDVGDSVMLCALRPNETNASVVTVPGNQVIHRLRIQLVVNGKKRKHDLEVLMKQWASWFEVHVVADVRVVAEDEDDENRS</sequence>
<dbReference type="RefSeq" id="XP_008873704.1">
    <property type="nucleotide sequence ID" value="XM_008875482.1"/>
</dbReference>
<evidence type="ECO:0000313" key="8">
    <source>
        <dbReference type="EMBL" id="ETV97495.1"/>
    </source>
</evidence>
<evidence type="ECO:0000256" key="2">
    <source>
        <dbReference type="ARBA" id="ARBA00022801"/>
    </source>
</evidence>
<keyword evidence="3" id="KW-0143">Chaperone</keyword>
<accession>A0A024TTM2</accession>
<dbReference type="InterPro" id="IPR051927">
    <property type="entry name" value="Zn_Chap_cDPG_Synth"/>
</dbReference>
<dbReference type="GO" id="GO:0016787">
    <property type="term" value="F:hydrolase activity"/>
    <property type="evidence" value="ECO:0007669"/>
    <property type="project" value="UniProtKB-KW"/>
</dbReference>
<proteinExistence type="inferred from homology"/>
<dbReference type="EMBL" id="KI913972">
    <property type="protein sequence ID" value="ETV97495.1"/>
    <property type="molecule type" value="Genomic_DNA"/>
</dbReference>
<evidence type="ECO:0000256" key="1">
    <source>
        <dbReference type="ARBA" id="ARBA00022741"/>
    </source>
</evidence>
<gene>
    <name evidence="8" type="ORF">H310_09420</name>
</gene>
<evidence type="ECO:0000259" key="7">
    <source>
        <dbReference type="SMART" id="SM00833"/>
    </source>
</evidence>
<comment type="catalytic activity">
    <reaction evidence="5">
        <text>GTP + H2O = GDP + phosphate + H(+)</text>
        <dbReference type="Rhea" id="RHEA:19669"/>
        <dbReference type="ChEBI" id="CHEBI:15377"/>
        <dbReference type="ChEBI" id="CHEBI:15378"/>
        <dbReference type="ChEBI" id="CHEBI:37565"/>
        <dbReference type="ChEBI" id="CHEBI:43474"/>
        <dbReference type="ChEBI" id="CHEBI:58189"/>
    </reaction>
    <physiologicalReaction direction="left-to-right" evidence="5">
        <dbReference type="Rhea" id="RHEA:19670"/>
    </physiologicalReaction>
</comment>
<protein>
    <recommendedName>
        <fullName evidence="7">CobW C-terminal domain-containing protein</fullName>
    </recommendedName>
</protein>
<dbReference type="Gene3D" id="3.40.50.300">
    <property type="entry name" value="P-loop containing nucleotide triphosphate hydrolases"/>
    <property type="match status" value="1"/>
</dbReference>